<name>A0A8D8ZGP2_9HEMI</name>
<sequence length="108" mass="12888">MFYFHYAGPGTCMPCQPPKSCNPRMPHISAPEHCSKMILIWNMHYLMLSEYPKIQFKMSTLAKVIQNKDFFPPTVRPCSSERKRFWNFFYRISGYTYGFFMTILCYTL</sequence>
<accession>A0A8D8ZGP2</accession>
<dbReference type="EMBL" id="HBUF01514283">
    <property type="protein sequence ID" value="CAG6747436.1"/>
    <property type="molecule type" value="Transcribed_RNA"/>
</dbReference>
<dbReference type="EMBL" id="HBUF01514284">
    <property type="protein sequence ID" value="CAG6747437.1"/>
    <property type="molecule type" value="Transcribed_RNA"/>
</dbReference>
<evidence type="ECO:0000313" key="1">
    <source>
        <dbReference type="EMBL" id="CAG6747438.1"/>
    </source>
</evidence>
<proteinExistence type="predicted"/>
<reference evidence="1" key="1">
    <citation type="submission" date="2021-05" db="EMBL/GenBank/DDBJ databases">
        <authorList>
            <person name="Alioto T."/>
            <person name="Alioto T."/>
            <person name="Gomez Garrido J."/>
        </authorList>
    </citation>
    <scope>NUCLEOTIDE SEQUENCE</scope>
</reference>
<organism evidence="1">
    <name type="scientific">Cacopsylla melanoneura</name>
    <dbReference type="NCBI Taxonomy" id="428564"/>
    <lineage>
        <taxon>Eukaryota</taxon>
        <taxon>Metazoa</taxon>
        <taxon>Ecdysozoa</taxon>
        <taxon>Arthropoda</taxon>
        <taxon>Hexapoda</taxon>
        <taxon>Insecta</taxon>
        <taxon>Pterygota</taxon>
        <taxon>Neoptera</taxon>
        <taxon>Paraneoptera</taxon>
        <taxon>Hemiptera</taxon>
        <taxon>Sternorrhyncha</taxon>
        <taxon>Psylloidea</taxon>
        <taxon>Psyllidae</taxon>
        <taxon>Psyllinae</taxon>
        <taxon>Cacopsylla</taxon>
    </lineage>
</organism>
<dbReference type="EMBL" id="HBUF01514285">
    <property type="protein sequence ID" value="CAG6747438.1"/>
    <property type="molecule type" value="Transcribed_RNA"/>
</dbReference>
<dbReference type="AlphaFoldDB" id="A0A8D8ZGP2"/>
<protein>
    <submittedName>
        <fullName evidence="1">Uncharacterized protein</fullName>
    </submittedName>
</protein>